<sequence>MACSLISTISQRGRGSFNHLVAPERFGSILSADRRLPSFGSTWPEGTTQQSRPGPHDGPIRGENSIETASAFPMDGSLWTLVGASHE</sequence>
<evidence type="ECO:0000313" key="2">
    <source>
        <dbReference type="EMBL" id="ELP30502.1"/>
    </source>
</evidence>
<dbReference type="Proteomes" id="UP000010959">
    <property type="component" value="Unassembled WGS sequence"/>
</dbReference>
<organism evidence="2 3">
    <name type="scientific">Rhodopirellula baltica SWK14</name>
    <dbReference type="NCBI Taxonomy" id="993516"/>
    <lineage>
        <taxon>Bacteria</taxon>
        <taxon>Pseudomonadati</taxon>
        <taxon>Planctomycetota</taxon>
        <taxon>Planctomycetia</taxon>
        <taxon>Pirellulales</taxon>
        <taxon>Pirellulaceae</taxon>
        <taxon>Rhodopirellula</taxon>
    </lineage>
</organism>
<comment type="caution">
    <text evidence="2">The sequence shown here is derived from an EMBL/GenBank/DDBJ whole genome shotgun (WGS) entry which is preliminary data.</text>
</comment>
<protein>
    <submittedName>
        <fullName evidence="2">Uncharacterized protein</fullName>
    </submittedName>
</protein>
<dbReference type="EMBL" id="AMWG01000155">
    <property type="protein sequence ID" value="ELP30502.1"/>
    <property type="molecule type" value="Genomic_DNA"/>
</dbReference>
<dbReference type="PATRIC" id="fig|993516.3.peg.5996"/>
<feature type="region of interest" description="Disordered" evidence="1">
    <location>
        <begin position="37"/>
        <end position="64"/>
    </location>
</feature>
<evidence type="ECO:0000256" key="1">
    <source>
        <dbReference type="SAM" id="MobiDB-lite"/>
    </source>
</evidence>
<dbReference type="AlphaFoldDB" id="L7CA35"/>
<feature type="compositionally biased region" description="Polar residues" evidence="1">
    <location>
        <begin position="39"/>
        <end position="52"/>
    </location>
</feature>
<reference evidence="2 3" key="1">
    <citation type="journal article" date="2013" name="Mar. Genomics">
        <title>Expression of sulfatases in Rhodopirellula baltica and the diversity of sulfatases in the genus Rhodopirellula.</title>
        <authorList>
            <person name="Wegner C.E."/>
            <person name="Richter-Heitmann T."/>
            <person name="Klindworth A."/>
            <person name="Klockow C."/>
            <person name="Richter M."/>
            <person name="Achstetter T."/>
            <person name="Glockner F.O."/>
            <person name="Harder J."/>
        </authorList>
    </citation>
    <scope>NUCLEOTIDE SEQUENCE [LARGE SCALE GENOMIC DNA]</scope>
    <source>
        <strain evidence="2 3">SWK14</strain>
    </source>
</reference>
<proteinExistence type="predicted"/>
<name>L7CA35_RHOBT</name>
<accession>L7CA35</accession>
<evidence type="ECO:0000313" key="3">
    <source>
        <dbReference type="Proteomes" id="UP000010959"/>
    </source>
</evidence>
<gene>
    <name evidence="2" type="ORF">RBSWK_05606</name>
</gene>